<name>A0A1I2PNM7_9FIRM</name>
<sequence length="98" mass="11244">MNGRKARLTVTDPPYGISYVGKTKDSLTIQNDNLDDEEFYNFLLSAFKRIYEISDDGASFYVFHADAKGLIFRRAFIDSGFKHSQCCIWVKNAFVMGR</sequence>
<evidence type="ECO:0000256" key="2">
    <source>
        <dbReference type="ARBA" id="ARBA00022679"/>
    </source>
</evidence>
<keyword evidence="2" id="KW-0808">Transferase</keyword>
<keyword evidence="3" id="KW-0680">Restriction system</keyword>
<dbReference type="GO" id="GO:0008170">
    <property type="term" value="F:N-methyltransferase activity"/>
    <property type="evidence" value="ECO:0007669"/>
    <property type="project" value="InterPro"/>
</dbReference>
<dbReference type="GO" id="GO:0003677">
    <property type="term" value="F:DNA binding"/>
    <property type="evidence" value="ECO:0007669"/>
    <property type="project" value="InterPro"/>
</dbReference>
<evidence type="ECO:0000313" key="5">
    <source>
        <dbReference type="EMBL" id="SFG15041.1"/>
    </source>
</evidence>
<accession>A0A1I2PNM7</accession>
<dbReference type="InterPro" id="IPR029063">
    <property type="entry name" value="SAM-dependent_MTases_sf"/>
</dbReference>
<evidence type="ECO:0000256" key="1">
    <source>
        <dbReference type="ARBA" id="ARBA00022603"/>
    </source>
</evidence>
<dbReference type="SUPFAM" id="SSF53335">
    <property type="entry name" value="S-adenosyl-L-methionine-dependent methyltransferases"/>
    <property type="match status" value="1"/>
</dbReference>
<dbReference type="Proteomes" id="UP000199337">
    <property type="component" value="Unassembled WGS sequence"/>
</dbReference>
<keyword evidence="1 5" id="KW-0489">Methyltransferase</keyword>
<dbReference type="GO" id="GO:0032259">
    <property type="term" value="P:methylation"/>
    <property type="evidence" value="ECO:0007669"/>
    <property type="project" value="UniProtKB-KW"/>
</dbReference>
<organism evidence="5 6">
    <name type="scientific">Desulfotruncus arcticus DSM 17038</name>
    <dbReference type="NCBI Taxonomy" id="1121424"/>
    <lineage>
        <taxon>Bacteria</taxon>
        <taxon>Bacillati</taxon>
        <taxon>Bacillota</taxon>
        <taxon>Clostridia</taxon>
        <taxon>Eubacteriales</taxon>
        <taxon>Desulfallaceae</taxon>
        <taxon>Desulfotruncus</taxon>
    </lineage>
</organism>
<keyword evidence="6" id="KW-1185">Reference proteome</keyword>
<evidence type="ECO:0000313" key="6">
    <source>
        <dbReference type="Proteomes" id="UP000199337"/>
    </source>
</evidence>
<gene>
    <name evidence="5" type="ORF">SAMN05660649_00885</name>
</gene>
<dbReference type="STRING" id="341036.SAMN05660649_00885"/>
<dbReference type="RefSeq" id="WP_238456297.1">
    <property type="nucleotide sequence ID" value="NZ_FOOX01000002.1"/>
</dbReference>
<dbReference type="InterPro" id="IPR002941">
    <property type="entry name" value="DNA_methylase_N4/N6"/>
</dbReference>
<dbReference type="EMBL" id="FOOX01000002">
    <property type="protein sequence ID" value="SFG15041.1"/>
    <property type="molecule type" value="Genomic_DNA"/>
</dbReference>
<evidence type="ECO:0000259" key="4">
    <source>
        <dbReference type="Pfam" id="PF01555"/>
    </source>
</evidence>
<dbReference type="Pfam" id="PF01555">
    <property type="entry name" value="N6_N4_Mtase"/>
    <property type="match status" value="1"/>
</dbReference>
<dbReference type="AlphaFoldDB" id="A0A1I2PNM7"/>
<proteinExistence type="predicted"/>
<dbReference type="Gene3D" id="3.40.50.150">
    <property type="entry name" value="Vaccinia Virus protein VP39"/>
    <property type="match status" value="1"/>
</dbReference>
<feature type="domain" description="DNA methylase N-4/N-6" evidence="4">
    <location>
        <begin position="7"/>
        <end position="93"/>
    </location>
</feature>
<dbReference type="GO" id="GO:0009307">
    <property type="term" value="P:DNA restriction-modification system"/>
    <property type="evidence" value="ECO:0007669"/>
    <property type="project" value="UniProtKB-KW"/>
</dbReference>
<protein>
    <submittedName>
        <fullName evidence="5">DNA methylase</fullName>
    </submittedName>
</protein>
<reference evidence="6" key="1">
    <citation type="submission" date="2016-10" db="EMBL/GenBank/DDBJ databases">
        <authorList>
            <person name="Varghese N."/>
            <person name="Submissions S."/>
        </authorList>
    </citation>
    <scope>NUCLEOTIDE SEQUENCE [LARGE SCALE GENOMIC DNA]</scope>
    <source>
        <strain evidence="6">DSM 17038</strain>
    </source>
</reference>
<evidence type="ECO:0000256" key="3">
    <source>
        <dbReference type="ARBA" id="ARBA00022747"/>
    </source>
</evidence>